<name>A0A5Q2U842_PSEVE</name>
<feature type="region of interest" description="Disordered" evidence="1">
    <location>
        <begin position="1"/>
        <end position="32"/>
    </location>
</feature>
<gene>
    <name evidence="2" type="ORF">E4167_35065</name>
</gene>
<dbReference type="Proteomes" id="UP000298274">
    <property type="component" value="Chromosome"/>
</dbReference>
<reference evidence="3" key="1">
    <citation type="submission" date="2019-04" db="EMBL/GenBank/DDBJ databases">
        <title>Complete genome sequence of Pseudomonas veronii strain PVy, a versatile degrader capable of using multiple contaminants as sole carbon sources.</title>
        <authorList>
            <person name="Lopez-Echartea E."/>
            <person name="Ridl J."/>
            <person name="Pajer P."/>
            <person name="Strejcek M."/>
            <person name="Suman J."/>
            <person name="Uhlik O."/>
        </authorList>
    </citation>
    <scope>NUCLEOTIDE SEQUENCE [LARGE SCALE GENOMIC DNA]</scope>
    <source>
        <strain evidence="3">Pvy</strain>
    </source>
</reference>
<evidence type="ECO:0000313" key="2">
    <source>
        <dbReference type="EMBL" id="QGH44092.1"/>
    </source>
</evidence>
<organism evidence="2 3">
    <name type="scientific">Pseudomonas veronii</name>
    <dbReference type="NCBI Taxonomy" id="76761"/>
    <lineage>
        <taxon>Bacteria</taxon>
        <taxon>Pseudomonadati</taxon>
        <taxon>Pseudomonadota</taxon>
        <taxon>Gammaproteobacteria</taxon>
        <taxon>Pseudomonadales</taxon>
        <taxon>Pseudomonadaceae</taxon>
        <taxon>Pseudomonas</taxon>
    </lineage>
</organism>
<sequence length="51" mass="5862">MRVISGSEQPAPVAVVLPERREPTQDNPYLSDADHEWNAYRDELKRLNPSL</sequence>
<evidence type="ECO:0000313" key="3">
    <source>
        <dbReference type="Proteomes" id="UP000298274"/>
    </source>
</evidence>
<protein>
    <submittedName>
        <fullName evidence="2">Uncharacterized protein</fullName>
    </submittedName>
</protein>
<evidence type="ECO:0000256" key="1">
    <source>
        <dbReference type="SAM" id="MobiDB-lite"/>
    </source>
</evidence>
<dbReference type="EMBL" id="CP039631">
    <property type="protein sequence ID" value="QGH44092.1"/>
    <property type="molecule type" value="Genomic_DNA"/>
</dbReference>
<accession>A0A5Q2U842</accession>
<dbReference type="RefSeq" id="WP_155678087.1">
    <property type="nucleotide sequence ID" value="NZ_CP039631.3"/>
</dbReference>
<proteinExistence type="predicted"/>
<dbReference type="AlphaFoldDB" id="A0A5Q2U842"/>